<evidence type="ECO:0000259" key="3">
    <source>
        <dbReference type="Pfam" id="PF20169"/>
    </source>
</evidence>
<dbReference type="STRING" id="49186.SAMN05421647_105196"/>
<keyword evidence="4" id="KW-0670">Pyruvate</keyword>
<feature type="domain" description="DUF6537" evidence="3">
    <location>
        <begin position="253"/>
        <end position="464"/>
    </location>
</feature>
<proteinExistence type="predicted"/>
<evidence type="ECO:0000259" key="2">
    <source>
        <dbReference type="Pfam" id="PF01558"/>
    </source>
</evidence>
<evidence type="ECO:0000313" key="4">
    <source>
        <dbReference type="EMBL" id="SIQ49950.1"/>
    </source>
</evidence>
<dbReference type="RefSeq" id="WP_076463056.1">
    <property type="nucleotide sequence ID" value="NZ_FTMN01000005.1"/>
</dbReference>
<dbReference type="GO" id="GO:0016903">
    <property type="term" value="F:oxidoreductase activity, acting on the aldehyde or oxo group of donors"/>
    <property type="evidence" value="ECO:0007669"/>
    <property type="project" value="InterPro"/>
</dbReference>
<keyword evidence="5" id="KW-1185">Reference proteome</keyword>
<dbReference type="InterPro" id="IPR002869">
    <property type="entry name" value="Pyrv_flavodox_OxRed_cen"/>
</dbReference>
<gene>
    <name evidence="4" type="ORF">SAMN05421647_105196</name>
</gene>
<reference evidence="5" key="1">
    <citation type="submission" date="2017-01" db="EMBL/GenBank/DDBJ databases">
        <authorList>
            <person name="Varghese N."/>
            <person name="Submissions S."/>
        </authorList>
    </citation>
    <scope>NUCLEOTIDE SEQUENCE [LARGE SCALE GENOMIC DNA]</scope>
    <source>
        <strain evidence="5">DSM 7027</strain>
    </source>
</reference>
<dbReference type="PANTHER" id="PTHR43854">
    <property type="entry name" value="INDOLEPYRUVATE OXIDOREDUCTASE SUBUNIT IORB"/>
    <property type="match status" value="1"/>
</dbReference>
<dbReference type="Gene3D" id="3.40.920.10">
    <property type="entry name" value="Pyruvate-ferredoxin oxidoreductase, PFOR, domain III"/>
    <property type="match status" value="1"/>
</dbReference>
<evidence type="ECO:0000313" key="5">
    <source>
        <dbReference type="Proteomes" id="UP000186895"/>
    </source>
</evidence>
<organism evidence="4 5">
    <name type="scientific">Marinobacterium stanieri</name>
    <dbReference type="NCBI Taxonomy" id="49186"/>
    <lineage>
        <taxon>Bacteria</taxon>
        <taxon>Pseudomonadati</taxon>
        <taxon>Pseudomonadota</taxon>
        <taxon>Gammaproteobacteria</taxon>
        <taxon>Oceanospirillales</taxon>
        <taxon>Oceanospirillaceae</taxon>
        <taxon>Marinobacterium</taxon>
    </lineage>
</organism>
<accession>A0A1N6T9D8</accession>
<evidence type="ECO:0000256" key="1">
    <source>
        <dbReference type="ARBA" id="ARBA00023002"/>
    </source>
</evidence>
<dbReference type="eggNOG" id="COG1014">
    <property type="taxonomic scope" value="Bacteria"/>
</dbReference>
<dbReference type="PANTHER" id="PTHR43854:SF1">
    <property type="entry name" value="INDOLEPYRUVATE OXIDOREDUCTASE SUBUNIT IORB"/>
    <property type="match status" value="1"/>
</dbReference>
<dbReference type="EMBL" id="FTMN01000005">
    <property type="protein sequence ID" value="SIQ49950.1"/>
    <property type="molecule type" value="Genomic_DNA"/>
</dbReference>
<dbReference type="Pfam" id="PF20169">
    <property type="entry name" value="DUF6537"/>
    <property type="match status" value="1"/>
</dbReference>
<dbReference type="NCBIfam" id="NF006179">
    <property type="entry name" value="PRK08312.1"/>
    <property type="match status" value="1"/>
</dbReference>
<feature type="domain" description="Pyruvate/ketoisovalerate oxidoreductase catalytic" evidence="2">
    <location>
        <begin position="17"/>
        <end position="205"/>
    </location>
</feature>
<sequence>MSTNNKQRINIAITAMGGQGGGVLADWIIGMAEHSGWIAQTTSVPGVAQRTGATIYYLELFKPVSGQLEAPVLSLSPASGDVDLVIAAELMEAGRAIQRGFVTPDRTTLIASSHRAYAVSEKEALGNALSDPEVIHQAAGEMAQRYLCFDMAALATQTGSVVSAVLFGALCGSRVLPFERDAFEQAIRNGGVGVDASLRAFAAGHDQALKGDGCTDLPQQAPQVYQWIYQGQDEGIRQLLARVEQAFPAELQAPLTEGVRRLLDHTGLTYAELYVQRMQQVLQLEQANQPDGGRLLSQRVAARLAVWMAYEDTIRVAEIKTRSRRFQGLYQEVGIDAQQVSYFHEYLHPRIDEVAETLPAGLGRWVLKTGWASSLLNRLFAGPKTVSTQSLRGFLPLYLVARMRRWRHRTLRYALEQERIEQWLALLTELSRTDAPLALEVAQLPELIKGYGKTHARGLRNFSILCQAAKHLQGQTDSAGILLGLHQAALQSEAGTELAAALREAGMDALAHELGHPNVQAQVVQVMEPQAAG</sequence>
<dbReference type="InterPro" id="IPR052198">
    <property type="entry name" value="IorB_Oxidoreductase"/>
</dbReference>
<dbReference type="AlphaFoldDB" id="A0A1N6T9D8"/>
<keyword evidence="1" id="KW-0560">Oxidoreductase</keyword>
<dbReference type="Pfam" id="PF01558">
    <property type="entry name" value="POR"/>
    <property type="match status" value="1"/>
</dbReference>
<dbReference type="InterPro" id="IPR046667">
    <property type="entry name" value="DUF6537"/>
</dbReference>
<protein>
    <submittedName>
        <fullName evidence="4">Indolepyruvate ferredoxin oxidoreductase beta subunit</fullName>
    </submittedName>
</protein>
<dbReference type="InterPro" id="IPR019752">
    <property type="entry name" value="Pyrv/ketoisovalerate_OxRed_cat"/>
</dbReference>
<dbReference type="Proteomes" id="UP000186895">
    <property type="component" value="Unassembled WGS sequence"/>
</dbReference>
<name>A0A1N6T9D8_9GAMM</name>